<dbReference type="PANTHER" id="PTHR33154:SF18">
    <property type="entry name" value="ARSENICAL RESISTANCE OPERON REPRESSOR"/>
    <property type="match status" value="1"/>
</dbReference>
<dbReference type="EMBL" id="CP016094">
    <property type="protein sequence ID" value="AOS43736.1"/>
    <property type="molecule type" value="Genomic_DNA"/>
</dbReference>
<evidence type="ECO:0000313" key="5">
    <source>
        <dbReference type="EMBL" id="AOS43736.1"/>
    </source>
</evidence>
<dbReference type="RefSeq" id="WP_069961063.1">
    <property type="nucleotide sequence ID" value="NZ_CP016094.1"/>
</dbReference>
<evidence type="ECO:0000256" key="3">
    <source>
        <dbReference type="ARBA" id="ARBA00023163"/>
    </source>
</evidence>
<dbReference type="Gene3D" id="1.10.10.10">
    <property type="entry name" value="Winged helix-like DNA-binding domain superfamily/Winged helix DNA-binding domain"/>
    <property type="match status" value="1"/>
</dbReference>
<dbReference type="GO" id="GO:0003677">
    <property type="term" value="F:DNA binding"/>
    <property type="evidence" value="ECO:0007669"/>
    <property type="project" value="UniProtKB-KW"/>
</dbReference>
<dbReference type="SUPFAM" id="SSF46785">
    <property type="entry name" value="Winged helix' DNA-binding domain"/>
    <property type="match status" value="1"/>
</dbReference>
<reference evidence="5 6" key="1">
    <citation type="submission" date="2016-06" db="EMBL/GenBank/DDBJ databases">
        <title>Three novel species with peptidoglycan cell walls form the new genus Lacunisphaera gen. nov. in the family Opitutaceae of the verrucomicrobial subdivision 4.</title>
        <authorList>
            <person name="Rast P."/>
            <person name="Gloeckner I."/>
            <person name="Jogler M."/>
            <person name="Boedeker C."/>
            <person name="Jeske O."/>
            <person name="Wiegand S."/>
            <person name="Reinhardt R."/>
            <person name="Schumann P."/>
            <person name="Rohde M."/>
            <person name="Spring S."/>
            <person name="Gloeckner F.O."/>
            <person name="Jogler C."/>
        </authorList>
    </citation>
    <scope>NUCLEOTIDE SEQUENCE [LARGE SCALE GENOMIC DNA]</scope>
    <source>
        <strain evidence="5 6">IG16b</strain>
    </source>
</reference>
<feature type="domain" description="HTH arsR-type" evidence="4">
    <location>
        <begin position="1"/>
        <end position="89"/>
    </location>
</feature>
<organism evidence="5 6">
    <name type="scientific">Lacunisphaera limnophila</name>
    <dbReference type="NCBI Taxonomy" id="1838286"/>
    <lineage>
        <taxon>Bacteria</taxon>
        <taxon>Pseudomonadati</taxon>
        <taxon>Verrucomicrobiota</taxon>
        <taxon>Opitutia</taxon>
        <taxon>Opitutales</taxon>
        <taxon>Opitutaceae</taxon>
        <taxon>Lacunisphaera</taxon>
    </lineage>
</organism>
<evidence type="ECO:0000256" key="2">
    <source>
        <dbReference type="ARBA" id="ARBA00023125"/>
    </source>
</evidence>
<dbReference type="AlphaFoldDB" id="A0A1D8AS88"/>
<dbReference type="CDD" id="cd00090">
    <property type="entry name" value="HTH_ARSR"/>
    <property type="match status" value="1"/>
</dbReference>
<dbReference type="OrthoDB" id="9798835at2"/>
<dbReference type="NCBIfam" id="NF033788">
    <property type="entry name" value="HTH_metalloreg"/>
    <property type="match status" value="1"/>
</dbReference>
<dbReference type="InterPro" id="IPR011991">
    <property type="entry name" value="ArsR-like_HTH"/>
</dbReference>
<dbReference type="SMART" id="SM00418">
    <property type="entry name" value="HTH_ARSR"/>
    <property type="match status" value="1"/>
</dbReference>
<keyword evidence="3" id="KW-0804">Transcription</keyword>
<evidence type="ECO:0000313" key="6">
    <source>
        <dbReference type="Proteomes" id="UP000095228"/>
    </source>
</evidence>
<accession>A0A1D8AS88</accession>
<sequence length="132" mass="14665">MELVEIYACLCDVTRLRLLHVLGQGPLCVCHFQTVLDEPQVKISKHLAYLRARGLVEATREGKWMVYALPAKVAPELRANLACLQDCVRENPVFRHDLARLRRLAPQPPAAGSCGCAAVARRRPRAARPVSS</sequence>
<dbReference type="InterPro" id="IPR036390">
    <property type="entry name" value="WH_DNA-bd_sf"/>
</dbReference>
<dbReference type="PROSITE" id="PS50987">
    <property type="entry name" value="HTH_ARSR_2"/>
    <property type="match status" value="1"/>
</dbReference>
<dbReference type="KEGG" id="obg:Verru16b_00791"/>
<keyword evidence="1" id="KW-0805">Transcription regulation</keyword>
<dbReference type="Proteomes" id="UP000095228">
    <property type="component" value="Chromosome"/>
</dbReference>
<name>A0A1D8AS88_9BACT</name>
<keyword evidence="6" id="KW-1185">Reference proteome</keyword>
<dbReference type="Pfam" id="PF01022">
    <property type="entry name" value="HTH_5"/>
    <property type="match status" value="1"/>
</dbReference>
<dbReference type="InterPro" id="IPR001845">
    <property type="entry name" value="HTH_ArsR_DNA-bd_dom"/>
</dbReference>
<dbReference type="GO" id="GO:0003700">
    <property type="term" value="F:DNA-binding transcription factor activity"/>
    <property type="evidence" value="ECO:0007669"/>
    <property type="project" value="InterPro"/>
</dbReference>
<dbReference type="STRING" id="1838286.Verru16b_00791"/>
<protein>
    <submittedName>
        <fullName evidence="5">HTH-type transcriptional repressor AseR</fullName>
    </submittedName>
</protein>
<dbReference type="PANTHER" id="PTHR33154">
    <property type="entry name" value="TRANSCRIPTIONAL REGULATOR, ARSR FAMILY"/>
    <property type="match status" value="1"/>
</dbReference>
<evidence type="ECO:0000256" key="1">
    <source>
        <dbReference type="ARBA" id="ARBA00023015"/>
    </source>
</evidence>
<evidence type="ECO:0000259" key="4">
    <source>
        <dbReference type="PROSITE" id="PS50987"/>
    </source>
</evidence>
<proteinExistence type="predicted"/>
<gene>
    <name evidence="5" type="primary">aseR</name>
    <name evidence="5" type="ORF">Verru16b_00791</name>
</gene>
<dbReference type="InterPro" id="IPR051081">
    <property type="entry name" value="HTH_MetalResp_TranReg"/>
</dbReference>
<dbReference type="PRINTS" id="PR00778">
    <property type="entry name" value="HTHARSR"/>
</dbReference>
<dbReference type="InterPro" id="IPR036388">
    <property type="entry name" value="WH-like_DNA-bd_sf"/>
</dbReference>
<keyword evidence="2" id="KW-0238">DNA-binding</keyword>